<feature type="repeat" description="WD" evidence="3">
    <location>
        <begin position="219"/>
        <end position="260"/>
    </location>
</feature>
<feature type="repeat" description="WD" evidence="3">
    <location>
        <begin position="85"/>
        <end position="126"/>
    </location>
</feature>
<evidence type="ECO:0000256" key="1">
    <source>
        <dbReference type="ARBA" id="ARBA00022574"/>
    </source>
</evidence>
<dbReference type="Proteomes" id="UP000027456">
    <property type="component" value="Unassembled WGS sequence"/>
</dbReference>
<sequence>MHARGEIGIALRHHPDNLANIPSRIEASMTEQPQSRPPPIVHGGHKSRVTSVAFSPDGNSIASGSQDKTIRTWDAHRPSPIGEPLKGHSNYVWSVAYSPLGDVIASGSEDKTIRLWDVNTRRQLGAIKGDHYLSSVAFSPDAKLIASGGAGYSPSPYANSVQLWDVQKMTNVANPFKGHTGYVQSVQFSPDGSRLVSGSQDNTIRVWDVERGTTVIGPLKGHTDKVRSVAFSPDGLQIVSGSYDHTVRMWDARDGKSIGNPYEGHTNWVRSAAFSPCGTYVASGGEDKTVRIWDVRTGRQVDQPFQEHAYNVWSVAFSPCGQYVASGSSDTKVIIRSILASYPQLSDVLDSHTVPVDEGGLVQNGAVQIISYMSTQQIFECLIAVGCIDLSTQMDTHQNTAMIASGGGFGDIWAGQLHNGTKVAIKAWRTNALQDCEQKTIKRAAREIYYWSLMKHRNIHQLMGVIVFKDQYLGMVSKWMENGNLREYLRTHPGADRYQLCIDVASGLEYMHAHNMVHGDLKALNVLVSPDGIAMLSDFDFSVMSEASGLMFTASSNSRSGSVRWVAPEMLAEETPKRTKESDVYALGMEVFTGEVPYPQCRMDFSVITTVTRGTLPTRPTDRLKNDKQGNLVWKLMLKCWSRDVRKRPSAGQVVKA</sequence>
<dbReference type="HOGENOM" id="CLU_000288_57_24_1"/>
<dbReference type="STRING" id="1423351.A0A074RI34"/>
<dbReference type="InterPro" id="IPR019775">
    <property type="entry name" value="WD40_repeat_CS"/>
</dbReference>
<dbReference type="CDD" id="cd00200">
    <property type="entry name" value="WD40"/>
    <property type="match status" value="1"/>
</dbReference>
<feature type="repeat" description="WD" evidence="3">
    <location>
        <begin position="305"/>
        <end position="335"/>
    </location>
</feature>
<evidence type="ECO:0000256" key="3">
    <source>
        <dbReference type="PROSITE-ProRule" id="PRU00221"/>
    </source>
</evidence>
<evidence type="ECO:0000313" key="6">
    <source>
        <dbReference type="Proteomes" id="UP000027456"/>
    </source>
</evidence>
<dbReference type="AlphaFoldDB" id="A0A074RI34"/>
<dbReference type="Pfam" id="PF07714">
    <property type="entry name" value="PK_Tyr_Ser-Thr"/>
    <property type="match status" value="1"/>
</dbReference>
<dbReference type="Gene3D" id="1.10.510.10">
    <property type="entry name" value="Transferase(Phosphotransferase) domain 1"/>
    <property type="match status" value="1"/>
</dbReference>
<dbReference type="InterPro" id="IPR036322">
    <property type="entry name" value="WD40_repeat_dom_sf"/>
</dbReference>
<dbReference type="Pfam" id="PF23414">
    <property type="entry name" value="Beta-prop_EML_2"/>
    <property type="match status" value="1"/>
</dbReference>
<feature type="repeat" description="WD" evidence="3">
    <location>
        <begin position="262"/>
        <end position="303"/>
    </location>
</feature>
<feature type="domain" description="Protein kinase" evidence="4">
    <location>
        <begin position="398"/>
        <end position="657"/>
    </location>
</feature>
<dbReference type="PROSITE" id="PS50082">
    <property type="entry name" value="WD_REPEATS_2"/>
    <property type="match status" value="6"/>
</dbReference>
<dbReference type="PROSITE" id="PS00108">
    <property type="entry name" value="PROTEIN_KINASE_ST"/>
    <property type="match status" value="1"/>
</dbReference>
<keyword evidence="6" id="KW-1185">Reference proteome</keyword>
<dbReference type="PANTHER" id="PTHR44019">
    <property type="entry name" value="WD REPEAT-CONTAINING PROTEIN 55"/>
    <property type="match status" value="1"/>
</dbReference>
<dbReference type="EMBL" id="AZST01001096">
    <property type="protein sequence ID" value="KEP46454.1"/>
    <property type="molecule type" value="Genomic_DNA"/>
</dbReference>
<dbReference type="InterPro" id="IPR001632">
    <property type="entry name" value="WD40_G-protein_beta-like"/>
</dbReference>
<dbReference type="GO" id="GO:0005524">
    <property type="term" value="F:ATP binding"/>
    <property type="evidence" value="ECO:0007669"/>
    <property type="project" value="InterPro"/>
</dbReference>
<dbReference type="OrthoDB" id="3203311at2759"/>
<dbReference type="Gene3D" id="2.130.10.10">
    <property type="entry name" value="YVTN repeat-like/Quinoprotein amine dehydrogenase"/>
    <property type="match status" value="3"/>
</dbReference>
<accession>A0A074RI34</accession>
<evidence type="ECO:0000256" key="2">
    <source>
        <dbReference type="ARBA" id="ARBA00022737"/>
    </source>
</evidence>
<dbReference type="InterPro" id="IPR008271">
    <property type="entry name" value="Ser/Thr_kinase_AS"/>
</dbReference>
<dbReference type="InterPro" id="IPR001680">
    <property type="entry name" value="WD40_rpt"/>
</dbReference>
<dbReference type="InterPro" id="IPR020472">
    <property type="entry name" value="WD40_PAC1"/>
</dbReference>
<dbReference type="PRINTS" id="PR00109">
    <property type="entry name" value="TYRKINASE"/>
</dbReference>
<dbReference type="SUPFAM" id="SSF56112">
    <property type="entry name" value="Protein kinase-like (PK-like)"/>
    <property type="match status" value="1"/>
</dbReference>
<evidence type="ECO:0000259" key="4">
    <source>
        <dbReference type="PROSITE" id="PS50011"/>
    </source>
</evidence>
<dbReference type="GO" id="GO:0004672">
    <property type="term" value="F:protein kinase activity"/>
    <property type="evidence" value="ECO:0007669"/>
    <property type="project" value="InterPro"/>
</dbReference>
<dbReference type="PROSITE" id="PS50294">
    <property type="entry name" value="WD_REPEATS_REGION"/>
    <property type="match status" value="5"/>
</dbReference>
<feature type="non-terminal residue" evidence="5">
    <location>
        <position position="657"/>
    </location>
</feature>
<keyword evidence="5" id="KW-0418">Kinase</keyword>
<dbReference type="InterPro" id="IPR055442">
    <property type="entry name" value="Beta-prop_EML-like_2nd"/>
</dbReference>
<dbReference type="Pfam" id="PF00400">
    <property type="entry name" value="WD40"/>
    <property type="match status" value="3"/>
</dbReference>
<dbReference type="SUPFAM" id="SSF50978">
    <property type="entry name" value="WD40 repeat-like"/>
    <property type="match status" value="1"/>
</dbReference>
<dbReference type="PROSITE" id="PS50011">
    <property type="entry name" value="PROTEIN_KINASE_DOM"/>
    <property type="match status" value="1"/>
</dbReference>
<dbReference type="PRINTS" id="PR00319">
    <property type="entry name" value="GPROTEINB"/>
</dbReference>
<dbReference type="PANTHER" id="PTHR44019:SF8">
    <property type="entry name" value="POC1 CENTRIOLAR PROTEIN HOMOLOG"/>
    <property type="match status" value="1"/>
</dbReference>
<gene>
    <name evidence="5" type="ORF">V565_198070</name>
</gene>
<proteinExistence type="predicted"/>
<evidence type="ECO:0000313" key="5">
    <source>
        <dbReference type="EMBL" id="KEP46454.1"/>
    </source>
</evidence>
<feature type="repeat" description="WD" evidence="3">
    <location>
        <begin position="176"/>
        <end position="217"/>
    </location>
</feature>
<protein>
    <submittedName>
        <fullName evidence="5">Tyrosine kinase family catalytic domain protein</fullName>
    </submittedName>
</protein>
<keyword evidence="5" id="KW-0808">Transferase</keyword>
<dbReference type="InterPro" id="IPR011009">
    <property type="entry name" value="Kinase-like_dom_sf"/>
</dbReference>
<dbReference type="InterPro" id="IPR050505">
    <property type="entry name" value="WDR55/POC1"/>
</dbReference>
<comment type="caution">
    <text evidence="5">The sequence shown here is derived from an EMBL/GenBank/DDBJ whole genome shotgun (WGS) entry which is preliminary data.</text>
</comment>
<dbReference type="InterPro" id="IPR001245">
    <property type="entry name" value="Ser-Thr/Tyr_kinase_cat_dom"/>
</dbReference>
<keyword evidence="1 3" id="KW-0853">WD repeat</keyword>
<keyword evidence="2" id="KW-0677">Repeat</keyword>
<dbReference type="PROSITE" id="PS00678">
    <property type="entry name" value="WD_REPEATS_1"/>
    <property type="match status" value="4"/>
</dbReference>
<dbReference type="InterPro" id="IPR015943">
    <property type="entry name" value="WD40/YVTN_repeat-like_dom_sf"/>
</dbReference>
<dbReference type="PRINTS" id="PR00320">
    <property type="entry name" value="GPROTEINBRPT"/>
</dbReference>
<reference evidence="5 6" key="1">
    <citation type="submission" date="2013-12" db="EMBL/GenBank/DDBJ databases">
        <authorList>
            <person name="Cubeta M."/>
            <person name="Pakala S."/>
            <person name="Fedorova N."/>
            <person name="Thomas E."/>
            <person name="Dean R."/>
            <person name="Jabaji S."/>
            <person name="Neate S."/>
            <person name="Toda T."/>
            <person name="Tavantzis S."/>
            <person name="Vilgalys R."/>
            <person name="Bharathan N."/>
            <person name="Pakala S."/>
            <person name="Losada L.S."/>
            <person name="Zafar N."/>
            <person name="Nierman W."/>
        </authorList>
    </citation>
    <scope>NUCLEOTIDE SEQUENCE [LARGE SCALE GENOMIC DNA]</scope>
    <source>
        <strain evidence="5 6">123E</strain>
    </source>
</reference>
<dbReference type="InterPro" id="IPR000719">
    <property type="entry name" value="Prot_kinase_dom"/>
</dbReference>
<dbReference type="SMART" id="SM00320">
    <property type="entry name" value="WD40"/>
    <property type="match status" value="7"/>
</dbReference>
<name>A0A074RI34_9AGAM</name>
<feature type="repeat" description="WD" evidence="3">
    <location>
        <begin position="42"/>
        <end position="74"/>
    </location>
</feature>
<organism evidence="5 6">
    <name type="scientific">Rhizoctonia solani 123E</name>
    <dbReference type="NCBI Taxonomy" id="1423351"/>
    <lineage>
        <taxon>Eukaryota</taxon>
        <taxon>Fungi</taxon>
        <taxon>Dikarya</taxon>
        <taxon>Basidiomycota</taxon>
        <taxon>Agaricomycotina</taxon>
        <taxon>Agaricomycetes</taxon>
        <taxon>Cantharellales</taxon>
        <taxon>Ceratobasidiaceae</taxon>
        <taxon>Rhizoctonia</taxon>
    </lineage>
</organism>
<dbReference type="SMART" id="SM00220">
    <property type="entry name" value="S_TKc"/>
    <property type="match status" value="1"/>
</dbReference>